<proteinExistence type="predicted"/>
<accession>A0A133N824</accession>
<organism evidence="1 2">
    <name type="scientific">Fusobacterium equinum</name>
    <dbReference type="NCBI Taxonomy" id="134605"/>
    <lineage>
        <taxon>Bacteria</taxon>
        <taxon>Fusobacteriati</taxon>
        <taxon>Fusobacteriota</taxon>
        <taxon>Fusobacteriia</taxon>
        <taxon>Fusobacteriales</taxon>
        <taxon>Fusobacteriaceae</taxon>
        <taxon>Fusobacterium</taxon>
    </lineage>
</organism>
<dbReference type="AlphaFoldDB" id="A0A133N824"/>
<evidence type="ECO:0000313" key="2">
    <source>
        <dbReference type="Proteomes" id="UP000070617"/>
    </source>
</evidence>
<dbReference type="PATRIC" id="fig|134605.3.peg.1765"/>
<dbReference type="Proteomes" id="UP000070617">
    <property type="component" value="Unassembled WGS sequence"/>
</dbReference>
<comment type="caution">
    <text evidence="1">The sequence shown here is derived from an EMBL/GenBank/DDBJ whole genome shotgun (WGS) entry which is preliminary data.</text>
</comment>
<evidence type="ECO:0000313" key="1">
    <source>
        <dbReference type="EMBL" id="KXA12455.1"/>
    </source>
</evidence>
<reference evidence="2" key="1">
    <citation type="submission" date="2016-01" db="EMBL/GenBank/DDBJ databases">
        <authorList>
            <person name="Mitreva M."/>
            <person name="Pepin K.H."/>
            <person name="Mihindukulasuriya K.A."/>
            <person name="Fulton R."/>
            <person name="Fronick C."/>
            <person name="O'Laughlin M."/>
            <person name="Miner T."/>
            <person name="Herter B."/>
            <person name="Rosa B.A."/>
            <person name="Cordes M."/>
            <person name="Tomlinson C."/>
            <person name="Wollam A."/>
            <person name="Palsikar V.B."/>
            <person name="Mardis E.R."/>
            <person name="Wilson R.K."/>
        </authorList>
    </citation>
    <scope>NUCLEOTIDE SEQUENCE [LARGE SCALE GENOMIC DNA]</scope>
    <source>
        <strain evidence="2">CMW8396</strain>
    </source>
</reference>
<sequence length="198" mass="23129">MRGRGMYFYALKEDFIESIQELEKKMGGLLYIKALPYKEPKFEIYDSIVELPDIGTIRMGTYDGVFYDQWRYFVLKKGEEFEYEEVKLNKGGFHYFIENTKGTIIFKPSGLYYETNCVIKGNITTISEEESAQVLFKEFKKALLKKMQLPKGGTLYVGKSLIENKEKYRLVYGSPASPEDADYDISDEVWKEKGRKKK</sequence>
<dbReference type="RefSeq" id="WP_060793963.1">
    <property type="nucleotide sequence ID" value="NZ_KQ956576.1"/>
</dbReference>
<gene>
    <name evidence="1" type="ORF">HMPREF3206_01784</name>
</gene>
<dbReference type="EMBL" id="LRPX01000100">
    <property type="protein sequence ID" value="KXA12455.1"/>
    <property type="molecule type" value="Genomic_DNA"/>
</dbReference>
<keyword evidence="2" id="KW-1185">Reference proteome</keyword>
<name>A0A133N824_9FUSO</name>
<protein>
    <submittedName>
        <fullName evidence="1">Uncharacterized protein</fullName>
    </submittedName>
</protein>
<dbReference type="STRING" id="134605.HMPREF3206_01784"/>